<evidence type="ECO:0000256" key="1">
    <source>
        <dbReference type="ARBA" id="ARBA00023015"/>
    </source>
</evidence>
<keyword evidence="6" id="KW-1185">Reference proteome</keyword>
<dbReference type="PROSITE" id="PS01124">
    <property type="entry name" value="HTH_ARAC_FAMILY_2"/>
    <property type="match status" value="1"/>
</dbReference>
<dbReference type="InterPro" id="IPR028082">
    <property type="entry name" value="Peripla_BP_I"/>
</dbReference>
<dbReference type="PANTHER" id="PTHR43280:SF2">
    <property type="entry name" value="HTH-TYPE TRANSCRIPTIONAL REGULATOR EXSA"/>
    <property type="match status" value="1"/>
</dbReference>
<reference evidence="6" key="1">
    <citation type="submission" date="2016-06" db="EMBL/GenBank/DDBJ databases">
        <authorList>
            <person name="Rodrigo-Torres L."/>
            <person name="Arahal D.R."/>
        </authorList>
    </citation>
    <scope>NUCLEOTIDE SEQUENCE [LARGE SCALE GENOMIC DNA]</scope>
    <source>
        <strain evidence="6">CECT 7224</strain>
    </source>
</reference>
<evidence type="ECO:0000313" key="6">
    <source>
        <dbReference type="Proteomes" id="UP000092819"/>
    </source>
</evidence>
<dbReference type="AlphaFoldDB" id="A0A1C3JDK4"/>
<accession>A0A1C3JDK4</accession>
<dbReference type="InterPro" id="IPR009057">
    <property type="entry name" value="Homeodomain-like_sf"/>
</dbReference>
<dbReference type="EMBL" id="FLQZ01000037">
    <property type="protein sequence ID" value="SBT13202.1"/>
    <property type="molecule type" value="Genomic_DNA"/>
</dbReference>
<dbReference type="PANTHER" id="PTHR43280">
    <property type="entry name" value="ARAC-FAMILY TRANSCRIPTIONAL REGULATOR"/>
    <property type="match status" value="1"/>
</dbReference>
<evidence type="ECO:0000313" key="5">
    <source>
        <dbReference type="EMBL" id="SBT13202.1"/>
    </source>
</evidence>
<dbReference type="Gene3D" id="1.10.10.60">
    <property type="entry name" value="Homeodomain-like"/>
    <property type="match status" value="1"/>
</dbReference>
<dbReference type="SUPFAM" id="SSF46689">
    <property type="entry name" value="Homeodomain-like"/>
    <property type="match status" value="1"/>
</dbReference>
<dbReference type="GO" id="GO:0003700">
    <property type="term" value="F:DNA-binding transcription factor activity"/>
    <property type="evidence" value="ECO:0007669"/>
    <property type="project" value="InterPro"/>
</dbReference>
<dbReference type="SMART" id="SM00342">
    <property type="entry name" value="HTH_ARAC"/>
    <property type="match status" value="1"/>
</dbReference>
<dbReference type="Gene3D" id="3.40.50.2300">
    <property type="match status" value="2"/>
</dbReference>
<dbReference type="InterPro" id="IPR018060">
    <property type="entry name" value="HTH_AraC"/>
</dbReference>
<keyword evidence="3" id="KW-0804">Transcription</keyword>
<dbReference type="Pfam" id="PF13377">
    <property type="entry name" value="Peripla_BP_3"/>
    <property type="match status" value="1"/>
</dbReference>
<feature type="domain" description="HTH araC/xylS-type" evidence="4">
    <location>
        <begin position="263"/>
        <end position="361"/>
    </location>
</feature>
<dbReference type="GO" id="GO:0043565">
    <property type="term" value="F:sequence-specific DNA binding"/>
    <property type="evidence" value="ECO:0007669"/>
    <property type="project" value="InterPro"/>
</dbReference>
<evidence type="ECO:0000256" key="3">
    <source>
        <dbReference type="ARBA" id="ARBA00023163"/>
    </source>
</evidence>
<name>A0A1C3JDK4_9VIBR</name>
<proteinExistence type="predicted"/>
<keyword evidence="2" id="KW-0238">DNA-binding</keyword>
<dbReference type="InterPro" id="IPR046335">
    <property type="entry name" value="LacI/GalR-like_sensor"/>
</dbReference>
<gene>
    <name evidence="5" type="primary">xylR_1</name>
    <name evidence="5" type="ORF">VCE7224_01946</name>
</gene>
<evidence type="ECO:0000259" key="4">
    <source>
        <dbReference type="PROSITE" id="PS01124"/>
    </source>
</evidence>
<protein>
    <submittedName>
        <fullName evidence="5">Xylose operon regulatory protein</fullName>
    </submittedName>
</protein>
<dbReference type="SUPFAM" id="SSF53822">
    <property type="entry name" value="Periplasmic binding protein-like I"/>
    <property type="match status" value="1"/>
</dbReference>
<evidence type="ECO:0000256" key="2">
    <source>
        <dbReference type="ARBA" id="ARBA00023125"/>
    </source>
</evidence>
<keyword evidence="1" id="KW-0805">Transcription regulation</keyword>
<dbReference type="RefSeq" id="WP_065676332.1">
    <property type="nucleotide sequence ID" value="NZ_AP025464.1"/>
</dbReference>
<sequence>MKTLLLLLDSMIYYDREILKGIKAKVDESSIKVELHLECSSNLEYILSREWDYVIADYDKPHINHIVDSLSAKAVVYSNHQIEVIPSRLSSVILDNRGLAITALQGLEATGITSVGYFANQQDCVFPWSKERHVSFKQTAQAAGLAVVDDVEKAIHNKAFPMGVYCSSDRSARRLANLCHTLGVSVPEDVSIIGTDYDDTERMLSPMPLSSVELNPVELGKLCVETLQKTLRFKKPHHTKFSSYKLIQGHTTISQDNADQIVIKAEGYIRNHYHLNIKIKQVTDHCRVSRKTLDTRFLIAHGVTAHHYVTRLRLEKVKQLLSTTSEKLEVIAKQVGYPSQSYLSQVFIKQFGLTPIAFRQNNNRFT</sequence>
<dbReference type="Proteomes" id="UP000092819">
    <property type="component" value="Unassembled WGS sequence"/>
</dbReference>
<dbReference type="Pfam" id="PF12833">
    <property type="entry name" value="HTH_18"/>
    <property type="match status" value="1"/>
</dbReference>
<organism evidence="5 6">
    <name type="scientific">Vibrio celticus</name>
    <dbReference type="NCBI Taxonomy" id="446372"/>
    <lineage>
        <taxon>Bacteria</taxon>
        <taxon>Pseudomonadati</taxon>
        <taxon>Pseudomonadota</taxon>
        <taxon>Gammaproteobacteria</taxon>
        <taxon>Vibrionales</taxon>
        <taxon>Vibrionaceae</taxon>
        <taxon>Vibrio</taxon>
    </lineage>
</organism>